<gene>
    <name evidence="1" type="ORF">E3O06_06790</name>
</gene>
<organism evidence="1 2">
    <name type="scientific">Cryobacterium glaciale</name>
    <dbReference type="NCBI Taxonomy" id="1259145"/>
    <lineage>
        <taxon>Bacteria</taxon>
        <taxon>Bacillati</taxon>
        <taxon>Actinomycetota</taxon>
        <taxon>Actinomycetes</taxon>
        <taxon>Micrococcales</taxon>
        <taxon>Microbacteriaceae</taxon>
        <taxon>Cryobacterium</taxon>
    </lineage>
</organism>
<dbReference type="PANTHER" id="PTHR11371">
    <property type="entry name" value="DEOXYRIBONUCLEASE"/>
    <property type="match status" value="1"/>
</dbReference>
<accession>A0A4R8V166</accession>
<sequence length="251" mass="27922">MTTTMPPDVAENLIAFRAALSVVVPPKDPSDLLIATWNLRAFGDLTAKWHAEPGDSPKRDWYSLACIAQVVACFDVIALQEVRRNTTALSFLLEQLGGAWRVIVSDVTEGGPGNGERLTFLYDSTRVQPSGLVGEIVLPATVDGPTKQFARTPYAASFVRGSAEFTLTTLHVIWGANPTARLPEITAFAEWMRAWADRSDRWNQNLLVLGRLTRAEVSWRISDHYPLWAEFHLASCTKPTWSLSRRRGQVN</sequence>
<evidence type="ECO:0000313" key="2">
    <source>
        <dbReference type="Proteomes" id="UP000298173"/>
    </source>
</evidence>
<dbReference type="SUPFAM" id="SSF56219">
    <property type="entry name" value="DNase I-like"/>
    <property type="match status" value="1"/>
</dbReference>
<comment type="caution">
    <text evidence="1">The sequence shown here is derived from an EMBL/GenBank/DDBJ whole genome shotgun (WGS) entry which is preliminary data.</text>
</comment>
<evidence type="ECO:0008006" key="3">
    <source>
        <dbReference type="Google" id="ProtNLM"/>
    </source>
</evidence>
<dbReference type="Gene3D" id="3.60.10.10">
    <property type="entry name" value="Endonuclease/exonuclease/phosphatase"/>
    <property type="match status" value="1"/>
</dbReference>
<protein>
    <recommendedName>
        <fullName evidence="3">Endonuclease/exonuclease/phosphatase domain-containing protein</fullName>
    </recommendedName>
</protein>
<dbReference type="InterPro" id="IPR036691">
    <property type="entry name" value="Endo/exonu/phosph_ase_sf"/>
</dbReference>
<dbReference type="PANTHER" id="PTHR11371:SF31">
    <property type="entry name" value="EXTRACELLULAR NUCLEASE"/>
    <property type="match status" value="1"/>
</dbReference>
<name>A0A4R8V166_9MICO</name>
<reference evidence="1 2" key="1">
    <citation type="submission" date="2019-03" db="EMBL/GenBank/DDBJ databases">
        <title>Genomics of glacier-inhabiting Cryobacterium strains.</title>
        <authorList>
            <person name="Liu Q."/>
            <person name="Xin Y.-H."/>
        </authorList>
    </citation>
    <scope>NUCLEOTIDE SEQUENCE [LARGE SCALE GENOMIC DNA]</scope>
    <source>
        <strain evidence="1 2">HLT2-23</strain>
    </source>
</reference>
<dbReference type="EMBL" id="SOEY01000010">
    <property type="protein sequence ID" value="TFB74802.1"/>
    <property type="molecule type" value="Genomic_DNA"/>
</dbReference>
<dbReference type="RefSeq" id="WP_134502233.1">
    <property type="nucleotide sequence ID" value="NZ_SOEY01000010.1"/>
</dbReference>
<keyword evidence="2" id="KW-1185">Reference proteome</keyword>
<dbReference type="Proteomes" id="UP000298173">
    <property type="component" value="Unassembled WGS sequence"/>
</dbReference>
<evidence type="ECO:0000313" key="1">
    <source>
        <dbReference type="EMBL" id="TFB74802.1"/>
    </source>
</evidence>
<dbReference type="AlphaFoldDB" id="A0A4R8V166"/>
<dbReference type="OrthoDB" id="5500612at2"/>
<proteinExistence type="predicted"/>